<keyword evidence="6 9" id="KW-0808">Transferase</keyword>
<feature type="binding site" evidence="9">
    <location>
        <begin position="245"/>
        <end position="247"/>
    </location>
    <ligand>
        <name>pyridoxal 5'-phosphate</name>
        <dbReference type="ChEBI" id="CHEBI:597326"/>
    </ligand>
</feature>
<feature type="binding site" evidence="9">
    <location>
        <position position="26"/>
    </location>
    <ligand>
        <name>substrate</name>
    </ligand>
</feature>
<feature type="binding site" evidence="9">
    <location>
        <position position="287"/>
    </location>
    <ligand>
        <name>pyridoxal 5'-phosphate</name>
        <dbReference type="ChEBI" id="CHEBI:597326"/>
    </ligand>
</feature>
<feature type="binding site" evidence="9">
    <location>
        <position position="381"/>
    </location>
    <ligand>
        <name>substrate</name>
    </ligand>
</feature>
<dbReference type="InterPro" id="IPR015421">
    <property type="entry name" value="PyrdxlP-dep_Trfase_major"/>
</dbReference>
<evidence type="ECO:0000259" key="11">
    <source>
        <dbReference type="Pfam" id="PF00155"/>
    </source>
</evidence>
<comment type="subunit">
    <text evidence="9">Homodimer.</text>
</comment>
<dbReference type="Proteomes" id="UP000009287">
    <property type="component" value="Chromosome"/>
</dbReference>
<dbReference type="PATRIC" id="fig|580047.4.peg.432"/>
<dbReference type="Pfam" id="PF00155">
    <property type="entry name" value="Aminotran_1_2"/>
    <property type="match status" value="1"/>
</dbReference>
<dbReference type="InterPro" id="IPR004838">
    <property type="entry name" value="NHTrfase_class1_PyrdxlP-BS"/>
</dbReference>
<dbReference type="NCBIfam" id="TIGR03542">
    <property type="entry name" value="DAPAT_plant"/>
    <property type="match status" value="1"/>
</dbReference>
<dbReference type="InterPro" id="IPR004839">
    <property type="entry name" value="Aminotransferase_I/II_large"/>
</dbReference>
<dbReference type="EMBL" id="CP002401">
    <property type="protein sequence ID" value="AEP35242.1"/>
    <property type="molecule type" value="Genomic_DNA"/>
</dbReference>
<feature type="binding site" evidence="9">
    <location>
        <position position="117"/>
    </location>
    <ligand>
        <name>substrate</name>
    </ligand>
</feature>
<dbReference type="SUPFAM" id="SSF53383">
    <property type="entry name" value="PLP-dependent transferases"/>
    <property type="match status" value="1"/>
</dbReference>
<dbReference type="KEGG" id="cra:CTO_0425"/>
<dbReference type="Gene3D" id="3.40.640.10">
    <property type="entry name" value="Type I PLP-dependent aspartate aminotransferase-like (Major domain)"/>
    <property type="match status" value="1"/>
</dbReference>
<dbReference type="PANTHER" id="PTHR43144">
    <property type="entry name" value="AMINOTRANSFERASE"/>
    <property type="match status" value="1"/>
</dbReference>
<dbReference type="CDD" id="cd00609">
    <property type="entry name" value="AAT_like"/>
    <property type="match status" value="1"/>
</dbReference>
<dbReference type="PROSITE" id="PS00105">
    <property type="entry name" value="AA_TRANSFER_CLASS_1"/>
    <property type="match status" value="1"/>
</dbReference>
<feature type="modified residue" description="N6-(pyridoxal phosphate)lysine" evidence="9">
    <location>
        <position position="248"/>
    </location>
</feature>
<dbReference type="InterPro" id="IPR015424">
    <property type="entry name" value="PyrdxlP-dep_Trfase"/>
</dbReference>
<evidence type="ECO:0000256" key="3">
    <source>
        <dbReference type="ARBA" id="ARBA00013138"/>
    </source>
</evidence>
<feature type="domain" description="Aminotransferase class I/classII large" evidence="11">
    <location>
        <begin position="46"/>
        <end position="398"/>
    </location>
</feature>
<comment type="function">
    <text evidence="9">Involved in the synthesis of meso-diaminopimelate (m-DAP or DL-DAP), required for both lysine and peptidoglycan biosynthesis. Catalyzes the direct conversion of tetrahydrodipicolinate to LL-diaminopimelate.</text>
</comment>
<dbReference type="GO" id="GO:0010285">
    <property type="term" value="F:L,L-diaminopimelate aminotransferase activity"/>
    <property type="evidence" value="ECO:0007669"/>
    <property type="project" value="UniProtKB-UniRule"/>
</dbReference>
<evidence type="ECO:0000313" key="13">
    <source>
        <dbReference type="Proteomes" id="UP000009287"/>
    </source>
</evidence>
<feature type="binding site" evidence="9">
    <location>
        <position position="83"/>
    </location>
    <ligand>
        <name>pyridoxal 5'-phosphate</name>
        <dbReference type="ChEBI" id="CHEBI:597326"/>
    </ligand>
</feature>
<evidence type="ECO:0000256" key="5">
    <source>
        <dbReference type="ARBA" id="ARBA00022576"/>
    </source>
</evidence>
<dbReference type="InterPro" id="IPR019942">
    <property type="entry name" value="DapL/ALD1"/>
</dbReference>
<comment type="similarity">
    <text evidence="9">Belongs to the class-I pyridoxal-phosphate-dependent aminotransferase family. LL-diaminopimelate aminotransferase subfamily.</text>
</comment>
<organism evidence="12 13">
    <name type="scientific">Chlamydia trachomatis serovar A (strain A2497)</name>
    <dbReference type="NCBI Taxonomy" id="580047"/>
    <lineage>
        <taxon>Bacteria</taxon>
        <taxon>Pseudomonadati</taxon>
        <taxon>Chlamydiota</taxon>
        <taxon>Chlamydiia</taxon>
        <taxon>Chlamydiales</taxon>
        <taxon>Chlamydiaceae</taxon>
        <taxon>Chlamydia/Chlamydophila group</taxon>
        <taxon>Chlamydia</taxon>
    </lineage>
</organism>
<evidence type="ECO:0000256" key="8">
    <source>
        <dbReference type="ARBA" id="ARBA00051934"/>
    </source>
</evidence>
<comment type="pathway">
    <text evidence="2 9">Amino-acid biosynthesis; L-lysine biosynthesis via DAP pathway; LL-2,6-diaminopimelate from (S)-tetrahydrodipicolinate (aminotransferase route): step 1/1.</text>
</comment>
<dbReference type="HAMAP" id="MF_01642">
    <property type="entry name" value="DapL_aminotrans_1"/>
    <property type="match status" value="1"/>
</dbReference>
<dbReference type="AlphaFoldDB" id="G4NMX8"/>
<feature type="binding site" evidence="9">
    <location>
        <position position="186"/>
    </location>
    <ligand>
        <name>substrate</name>
    </ligand>
</feature>
<evidence type="ECO:0000256" key="10">
    <source>
        <dbReference type="RuleBase" id="RU000481"/>
    </source>
</evidence>
<gene>
    <name evidence="9" type="primary">dapL</name>
    <name evidence="12" type="ordered locus">CTO_0425</name>
</gene>
<protein>
    <recommendedName>
        <fullName evidence="4 9">LL-diaminopimelate aminotransferase</fullName>
        <shortName evidence="9">DAP-AT</shortName>
        <shortName evidence="9">DAP-aminotransferase</shortName>
        <shortName evidence="9">LL-DAP-aminotransferase</shortName>
        <ecNumber evidence="3 9">2.6.1.83</ecNumber>
    </recommendedName>
</protein>
<evidence type="ECO:0000256" key="6">
    <source>
        <dbReference type="ARBA" id="ARBA00022679"/>
    </source>
</evidence>
<evidence type="ECO:0000256" key="2">
    <source>
        <dbReference type="ARBA" id="ARBA00004982"/>
    </source>
</evidence>
<sequence length="406" mass="45417">MTLPCFMDFRWFMKRNPHFVSLTKNYLFADLQKRVAQFRLENPQHTVINLSIGDTTQPLNASVAEAFASSIARLSSPTTCRGYGPDFGLPALRQKLSEDFYRGFVDAKEIFISDGAKVDLFRLLSFFGPNQTVAIQDPSYPAYLDIARLTGAKEIIALPCLQENAFFPEFPEDTHIDILCLCSPNNPTGTVLNKDQLRAIVHYAIEHEILILFDAAYSTFISDPSLPKSIFEIPDARFCAIEINSFSKPLGFAGIRLGWTVIPQELTYADGHFVIQDWERFLSTTFNGASIPAQEAGVAGLSILPQLEAIHYYRENSDLLRKALLATGFEVFGGEHAPYLWVKPTQANISDRDLFDFFLREYHIAITPGIGFGRSGSGFVRFSSLGKREDILAACERLQMAPALQS</sequence>
<evidence type="ECO:0000256" key="1">
    <source>
        <dbReference type="ARBA" id="ARBA00001933"/>
    </source>
</evidence>
<evidence type="ECO:0000256" key="9">
    <source>
        <dbReference type="HAMAP-Rule" id="MF_01642"/>
    </source>
</evidence>
<dbReference type="GO" id="GO:0030170">
    <property type="term" value="F:pyridoxal phosphate binding"/>
    <property type="evidence" value="ECO:0007669"/>
    <property type="project" value="UniProtKB-UniRule"/>
</dbReference>
<keyword evidence="7 9" id="KW-0663">Pyridoxal phosphate</keyword>
<evidence type="ECO:0000256" key="7">
    <source>
        <dbReference type="ARBA" id="ARBA00022898"/>
    </source>
</evidence>
<feature type="binding site" evidence="9">
    <location>
        <position position="256"/>
    </location>
    <ligand>
        <name>pyridoxal 5'-phosphate</name>
        <dbReference type="ChEBI" id="CHEBI:597326"/>
    </ligand>
</feature>
<feature type="binding site" evidence="9">
    <location>
        <position position="53"/>
    </location>
    <ligand>
        <name>substrate</name>
    </ligand>
</feature>
<comment type="cofactor">
    <cofactor evidence="1 9 10">
        <name>pyridoxal 5'-phosphate</name>
        <dbReference type="ChEBI" id="CHEBI:597326"/>
    </cofactor>
</comment>
<dbReference type="UniPathway" id="UPA00034">
    <property type="reaction ID" value="UER00466"/>
</dbReference>
<accession>G4NMX8</accession>
<feature type="binding site" evidence="9">
    <location>
        <position position="186"/>
    </location>
    <ligand>
        <name>pyridoxal 5'-phosphate</name>
        <dbReference type="ChEBI" id="CHEBI:597326"/>
    </ligand>
</feature>
<proteinExistence type="inferred from homology"/>
<evidence type="ECO:0000256" key="4">
    <source>
        <dbReference type="ARBA" id="ARBA00018052"/>
    </source>
</evidence>
<feature type="binding site" evidence="9">
    <location>
        <position position="217"/>
    </location>
    <ligand>
        <name>pyridoxal 5'-phosphate</name>
        <dbReference type="ChEBI" id="CHEBI:597326"/>
    </ligand>
</feature>
<dbReference type="GO" id="GO:0033362">
    <property type="term" value="P:lysine biosynthetic process via diaminopimelate, diaminopimelate-aminotransferase pathway"/>
    <property type="evidence" value="ECO:0007669"/>
    <property type="project" value="UniProtKB-UniRule"/>
</dbReference>
<dbReference type="InterPro" id="IPR015422">
    <property type="entry name" value="PyrdxlP-dep_Trfase_small"/>
</dbReference>
<keyword evidence="5 9" id="KW-0032">Aminotransferase</keyword>
<feature type="binding site" evidence="9">
    <location>
        <position position="140"/>
    </location>
    <ligand>
        <name>pyridoxal 5'-phosphate</name>
        <dbReference type="ChEBI" id="CHEBI:597326"/>
    </ligand>
</feature>
<feature type="binding site" evidence="9">
    <location>
        <begin position="116"/>
        <end position="117"/>
    </location>
    <ligand>
        <name>pyridoxal 5'-phosphate</name>
        <dbReference type="ChEBI" id="CHEBI:597326"/>
    </ligand>
</feature>
<feature type="binding site" evidence="9">
    <location>
        <position position="287"/>
    </location>
    <ligand>
        <name>substrate</name>
    </ligand>
</feature>
<dbReference type="Gene3D" id="3.90.1150.10">
    <property type="entry name" value="Aspartate Aminotransferase, domain 1"/>
    <property type="match status" value="1"/>
</dbReference>
<dbReference type="FunFam" id="3.40.640.10:FF:000099">
    <property type="entry name" value="LL-diaminopimelate aminotransferase, chloroplastic"/>
    <property type="match status" value="1"/>
</dbReference>
<evidence type="ECO:0000313" key="12">
    <source>
        <dbReference type="EMBL" id="AEP35242.1"/>
    </source>
</evidence>
<dbReference type="EC" id="2.6.1.83" evidence="3 9"/>
<reference evidence="12 13" key="1">
    <citation type="journal article" date="2011" name="J. Exp. Med.">
        <title>A live-attenuated chlamydial vaccine protects against trachoma in nonhuman primates.</title>
        <authorList>
            <person name="Kari L."/>
            <person name="Whitmire W.M."/>
            <person name="Olivares-Zavaleta N."/>
            <person name="Goheen M.M."/>
            <person name="Taylor L.D."/>
            <person name="Carlson J.H."/>
            <person name="Sturdevant G.L."/>
            <person name="Lu C."/>
            <person name="Bakios L.E."/>
            <person name="Randall L.B."/>
            <person name="Parnell M.J."/>
            <person name="Zhong G."/>
            <person name="Caldwell H.D."/>
        </authorList>
    </citation>
    <scope>NUCLEOTIDE SEQUENCE [LARGE SCALE GENOMIC DNA]</scope>
    <source>
        <strain evidence="12 13">A2497</strain>
    </source>
</reference>
<feature type="binding site" evidence="9">
    <location>
        <position position="140"/>
    </location>
    <ligand>
        <name>substrate</name>
    </ligand>
</feature>
<comment type="catalytic activity">
    <reaction evidence="8 9">
        <text>(2S,6S)-2,6-diaminopimelate + 2-oxoglutarate = (S)-2,3,4,5-tetrahydrodipicolinate + L-glutamate + H2O + H(+)</text>
        <dbReference type="Rhea" id="RHEA:23988"/>
        <dbReference type="ChEBI" id="CHEBI:15377"/>
        <dbReference type="ChEBI" id="CHEBI:15378"/>
        <dbReference type="ChEBI" id="CHEBI:16810"/>
        <dbReference type="ChEBI" id="CHEBI:16845"/>
        <dbReference type="ChEBI" id="CHEBI:29985"/>
        <dbReference type="ChEBI" id="CHEBI:57609"/>
        <dbReference type="EC" id="2.6.1.83"/>
    </reaction>
</comment>
<name>G4NMX8_CHLT4</name>